<dbReference type="AlphaFoldDB" id="A0A840AWX8"/>
<keyword evidence="2" id="KW-1185">Reference proteome</keyword>
<sequence length="313" mass="34783">MLQAPIISGEGDKPSPIRLRALSLGAGVQSTTMALLAAHGEIGPMPDCAIFADTGWEPKAVYDHLAWLMSPNVLPFPVHVVSAGNIRDQLVQAGEGRRWASVPAFAKTVTPAGAEVPVFDADDEGELIEVATRRTTTETVSIGMIRRQCTSDFKIVPIRRKIRELAGLTRKRSPSFPVVESWIGISTDEIVRAKPGFEAWQVKRFPLIEKRLSRRDCLAWLRRHGYPEPPKSACIGCPFHDNRRWRHMRDHDPEAWADAVEVDRALRNGLRGIRGEVFLHRTCVPLDEADLSTAADRGQLDLWPNECEGMCGV</sequence>
<dbReference type="Proteomes" id="UP000553963">
    <property type="component" value="Unassembled WGS sequence"/>
</dbReference>
<dbReference type="EMBL" id="JACIDS010000007">
    <property type="protein sequence ID" value="MBB3933703.1"/>
    <property type="molecule type" value="Genomic_DNA"/>
</dbReference>
<evidence type="ECO:0000313" key="2">
    <source>
        <dbReference type="Proteomes" id="UP000553963"/>
    </source>
</evidence>
<evidence type="ECO:0000313" key="1">
    <source>
        <dbReference type="EMBL" id="MBB3933703.1"/>
    </source>
</evidence>
<reference evidence="1 2" key="1">
    <citation type="submission" date="2020-08" db="EMBL/GenBank/DDBJ databases">
        <title>Genomic Encyclopedia of Type Strains, Phase IV (KMG-IV): sequencing the most valuable type-strain genomes for metagenomic binning, comparative biology and taxonomic classification.</title>
        <authorList>
            <person name="Goeker M."/>
        </authorList>
    </citation>
    <scope>NUCLEOTIDE SEQUENCE [LARGE SCALE GENOMIC DNA]</scope>
    <source>
        <strain evidence="1 2">DSM 25966</strain>
    </source>
</reference>
<accession>A0A840AWX8</accession>
<dbReference type="Gene3D" id="3.40.50.620">
    <property type="entry name" value="HUPs"/>
    <property type="match status" value="1"/>
</dbReference>
<evidence type="ECO:0008006" key="3">
    <source>
        <dbReference type="Google" id="ProtNLM"/>
    </source>
</evidence>
<dbReference type="RefSeq" id="WP_183401362.1">
    <property type="nucleotide sequence ID" value="NZ_JACIDS010000007.1"/>
</dbReference>
<comment type="caution">
    <text evidence="1">The sequence shown here is derived from an EMBL/GenBank/DDBJ whole genome shotgun (WGS) entry which is preliminary data.</text>
</comment>
<organism evidence="1 2">
    <name type="scientific">Kaistia hirudinis</name>
    <dbReference type="NCBI Taxonomy" id="1293440"/>
    <lineage>
        <taxon>Bacteria</taxon>
        <taxon>Pseudomonadati</taxon>
        <taxon>Pseudomonadota</taxon>
        <taxon>Alphaproteobacteria</taxon>
        <taxon>Hyphomicrobiales</taxon>
        <taxon>Kaistiaceae</taxon>
        <taxon>Kaistia</taxon>
    </lineage>
</organism>
<proteinExistence type="predicted"/>
<name>A0A840AWX8_9HYPH</name>
<gene>
    <name evidence="1" type="ORF">GGR25_004781</name>
</gene>
<dbReference type="InterPro" id="IPR014729">
    <property type="entry name" value="Rossmann-like_a/b/a_fold"/>
</dbReference>
<dbReference type="SUPFAM" id="SSF52402">
    <property type="entry name" value="Adenine nucleotide alpha hydrolases-like"/>
    <property type="match status" value="1"/>
</dbReference>
<protein>
    <recommendedName>
        <fullName evidence="3">Phosphoadenosine phosphosulfate reductase</fullName>
    </recommendedName>
</protein>